<name>A0A1D6FM51_MAIZE</name>
<evidence type="ECO:0000313" key="1">
    <source>
        <dbReference type="EMBL" id="AQK92743.1"/>
    </source>
</evidence>
<reference evidence="1" key="1">
    <citation type="submission" date="2015-12" db="EMBL/GenBank/DDBJ databases">
        <title>Update maize B73 reference genome by single molecule sequencing technologies.</title>
        <authorList>
            <consortium name="Maize Genome Sequencing Project"/>
            <person name="Ware D."/>
        </authorList>
    </citation>
    <scope>NUCLEOTIDE SEQUENCE</scope>
    <source>
        <tissue evidence="1">Seedling</tissue>
    </source>
</reference>
<accession>A0A1D6FM51</accession>
<dbReference type="AlphaFoldDB" id="A0A1D6FM51"/>
<dbReference type="EMBL" id="CM000784">
    <property type="protein sequence ID" value="AQK92743.1"/>
    <property type="molecule type" value="Genomic_DNA"/>
</dbReference>
<sequence>MIARFMLLHSVSGMDRGALAHILFLFVIRYISLVVRHISRWRPQALRCRTSASLTMEALLAAWTTRVVCTHLTHRFAW</sequence>
<proteinExistence type="predicted"/>
<organism evidence="1">
    <name type="scientific">Zea mays</name>
    <name type="common">Maize</name>
    <dbReference type="NCBI Taxonomy" id="4577"/>
    <lineage>
        <taxon>Eukaryota</taxon>
        <taxon>Viridiplantae</taxon>
        <taxon>Streptophyta</taxon>
        <taxon>Embryophyta</taxon>
        <taxon>Tracheophyta</taxon>
        <taxon>Spermatophyta</taxon>
        <taxon>Magnoliopsida</taxon>
        <taxon>Liliopsida</taxon>
        <taxon>Poales</taxon>
        <taxon>Poaceae</taxon>
        <taxon>PACMAD clade</taxon>
        <taxon>Panicoideae</taxon>
        <taxon>Andropogonodae</taxon>
        <taxon>Andropogoneae</taxon>
        <taxon>Tripsacinae</taxon>
        <taxon>Zea</taxon>
    </lineage>
</organism>
<gene>
    <name evidence="1" type="ORF">ZEAMMB73_Zm00001d009805</name>
</gene>
<protein>
    <submittedName>
        <fullName evidence="1">Uncharacterized protein</fullName>
    </submittedName>
</protein>
<dbReference type="SMR" id="A0A1D6FM51"/>
<dbReference type="InParanoid" id="A0A1D6FM51"/>